<dbReference type="RefSeq" id="WP_159448908.1">
    <property type="nucleotide sequence ID" value="NZ_JADNAH010000018.1"/>
</dbReference>
<organism evidence="6 7">
    <name type="scientific">Harryflintia acetispora</name>
    <dbReference type="NCBI Taxonomy" id="1849041"/>
    <lineage>
        <taxon>Bacteria</taxon>
        <taxon>Bacillati</taxon>
        <taxon>Bacillota</taxon>
        <taxon>Clostridia</taxon>
        <taxon>Eubacteriales</taxon>
        <taxon>Oscillospiraceae</taxon>
        <taxon>Harryflintia</taxon>
    </lineage>
</organism>
<feature type="chain" id="PRO_5040762719" evidence="4">
    <location>
        <begin position="19"/>
        <end position="342"/>
    </location>
</feature>
<keyword evidence="3" id="KW-0472">Membrane</keyword>
<dbReference type="EMBL" id="SLUK01000004">
    <property type="protein sequence ID" value="TCL43715.1"/>
    <property type="molecule type" value="Genomic_DNA"/>
</dbReference>
<comment type="caution">
    <text evidence="6">The sequence shown here is derived from an EMBL/GenBank/DDBJ whole genome shotgun (WGS) entry which is preliminary data.</text>
</comment>
<gene>
    <name evidence="6" type="ORF">EDD78_10449</name>
</gene>
<feature type="domain" description="DUF4349" evidence="5">
    <location>
        <begin position="80"/>
        <end position="294"/>
    </location>
</feature>
<evidence type="ECO:0000256" key="2">
    <source>
        <dbReference type="SAM" id="MobiDB-lite"/>
    </source>
</evidence>
<dbReference type="Pfam" id="PF14257">
    <property type="entry name" value="DUF4349"/>
    <property type="match status" value="1"/>
</dbReference>
<evidence type="ECO:0000256" key="3">
    <source>
        <dbReference type="SAM" id="Phobius"/>
    </source>
</evidence>
<evidence type="ECO:0000313" key="6">
    <source>
        <dbReference type="EMBL" id="TCL43715.1"/>
    </source>
</evidence>
<evidence type="ECO:0000256" key="4">
    <source>
        <dbReference type="SAM" id="SignalP"/>
    </source>
</evidence>
<feature type="signal peptide" evidence="4">
    <location>
        <begin position="1"/>
        <end position="18"/>
    </location>
</feature>
<dbReference type="InterPro" id="IPR025645">
    <property type="entry name" value="DUF4349"/>
</dbReference>
<feature type="transmembrane region" description="Helical" evidence="3">
    <location>
        <begin position="274"/>
        <end position="299"/>
    </location>
</feature>
<keyword evidence="7" id="KW-1185">Reference proteome</keyword>
<keyword evidence="3" id="KW-0812">Transmembrane</keyword>
<name>A0A9X8UJX1_9FIRM</name>
<feature type="region of interest" description="Disordered" evidence="2">
    <location>
        <begin position="313"/>
        <end position="342"/>
    </location>
</feature>
<evidence type="ECO:0000259" key="5">
    <source>
        <dbReference type="Pfam" id="PF14257"/>
    </source>
</evidence>
<sequence>MKKLSVLLCCLFCMATLAGCGGSSSGGETAAASSAAAQNLYSKEAAVEDMAYDEAVPEEEAADAGAGPAAIVSGQNQPNRKKIWRAWLSLETLEFDSAIEKLTAAVNAAGGYLESSSVEGNSIESYGPSRRYGTLTARVPSDKLDGFIGEVGGICNVLSSNLSSEDITLQYTDTETRKKSLEVEQERLLALLEKAEDLESIIKLEERLSEVRYQLDGYTSELRGYDNLVDYSTVTMELHEVRKVSEQTPETVPERISTGLSNTFGDMKEAGTNLFVGFVVNLPYLLILGVVVLLAVLLIRRLVKKERTRTSAAPLYGGAKLPNPYTAPEEKGDTPQQPPKDE</sequence>
<keyword evidence="3" id="KW-1133">Transmembrane helix</keyword>
<feature type="compositionally biased region" description="Basic and acidic residues" evidence="2">
    <location>
        <begin position="328"/>
        <end position="342"/>
    </location>
</feature>
<keyword evidence="4" id="KW-0732">Signal</keyword>
<evidence type="ECO:0000256" key="1">
    <source>
        <dbReference type="SAM" id="Coils"/>
    </source>
</evidence>
<feature type="coiled-coil region" evidence="1">
    <location>
        <begin position="178"/>
        <end position="221"/>
    </location>
</feature>
<dbReference type="AlphaFoldDB" id="A0A9X8UJX1"/>
<protein>
    <submittedName>
        <fullName evidence="6">Uncharacterized protein DUF4349</fullName>
    </submittedName>
</protein>
<proteinExistence type="predicted"/>
<dbReference type="PROSITE" id="PS51257">
    <property type="entry name" value="PROKAR_LIPOPROTEIN"/>
    <property type="match status" value="1"/>
</dbReference>
<keyword evidence="1" id="KW-0175">Coiled coil</keyword>
<evidence type="ECO:0000313" key="7">
    <source>
        <dbReference type="Proteomes" id="UP000294682"/>
    </source>
</evidence>
<reference evidence="6 7" key="1">
    <citation type="submission" date="2019-03" db="EMBL/GenBank/DDBJ databases">
        <title>Genomic Encyclopedia of Type Strains, Phase IV (KMG-IV): sequencing the most valuable type-strain genomes for metagenomic binning, comparative biology and taxonomic classification.</title>
        <authorList>
            <person name="Goeker M."/>
        </authorList>
    </citation>
    <scope>NUCLEOTIDE SEQUENCE [LARGE SCALE GENOMIC DNA]</scope>
    <source>
        <strain evidence="6 7">DSM 100433</strain>
    </source>
</reference>
<dbReference type="Proteomes" id="UP000294682">
    <property type="component" value="Unassembled WGS sequence"/>
</dbReference>
<accession>A0A9X8UJX1</accession>